<protein>
    <submittedName>
        <fullName evidence="1">Uncharacterized protein</fullName>
    </submittedName>
</protein>
<proteinExistence type="predicted"/>
<dbReference type="RefSeq" id="WP_200685007.1">
    <property type="nucleotide sequence ID" value="NZ_JAEPRQ010000002.1"/>
</dbReference>
<sequence length="148" mass="15290">MASKFPFATGATMTRNLTGSNLTRFAALGLLIVTNTPVLAETSIIRTPPVAALAPISTEATLHELVLANLVATNCKLSDVTHGDAALIAGTAQTVAEQLGVSTEIYFSMYVNPAMLEIAGPEGCAQHAGAARAMVGHLKELGGEVLEE</sequence>
<organism evidence="1 2">
    <name type="scientific">Paracoccus caeni</name>
    <dbReference type="NCBI Taxonomy" id="657651"/>
    <lineage>
        <taxon>Bacteria</taxon>
        <taxon>Pseudomonadati</taxon>
        <taxon>Pseudomonadota</taxon>
        <taxon>Alphaproteobacteria</taxon>
        <taxon>Rhodobacterales</taxon>
        <taxon>Paracoccaceae</taxon>
        <taxon>Paracoccus</taxon>
    </lineage>
</organism>
<comment type="caution">
    <text evidence="1">The sequence shown here is derived from an EMBL/GenBank/DDBJ whole genome shotgun (WGS) entry which is preliminary data.</text>
</comment>
<accession>A0A934SE55</accession>
<reference evidence="1" key="1">
    <citation type="submission" date="2021-01" db="EMBL/GenBank/DDBJ databases">
        <title>Paracoccus amoyensis sp. nov., isolated from the surface seawater along the coast of Xiamen Island, China.</title>
        <authorList>
            <person name="Lyu L."/>
        </authorList>
    </citation>
    <scope>NUCLEOTIDE SEQUENCE</scope>
    <source>
        <strain evidence="1">MJ17</strain>
    </source>
</reference>
<keyword evidence="2" id="KW-1185">Reference proteome</keyword>
<dbReference type="EMBL" id="JAEPRQ010000002">
    <property type="protein sequence ID" value="MBK4215710.1"/>
    <property type="molecule type" value="Genomic_DNA"/>
</dbReference>
<dbReference type="AlphaFoldDB" id="A0A934SE55"/>
<evidence type="ECO:0000313" key="2">
    <source>
        <dbReference type="Proteomes" id="UP000640485"/>
    </source>
</evidence>
<dbReference type="Proteomes" id="UP000640485">
    <property type="component" value="Unassembled WGS sequence"/>
</dbReference>
<evidence type="ECO:0000313" key="1">
    <source>
        <dbReference type="EMBL" id="MBK4215710.1"/>
    </source>
</evidence>
<name>A0A934SE55_9RHOB</name>
<gene>
    <name evidence="1" type="ORF">JJJ17_07220</name>
</gene>